<evidence type="ECO:0000259" key="4">
    <source>
        <dbReference type="SMART" id="SM00329"/>
    </source>
</evidence>
<comment type="similarity">
    <text evidence="2">Belongs to the BPI/LBP/Plunc superfamily. BPI/LBP (TC 1.C.40) family.</text>
</comment>
<dbReference type="InterPro" id="IPR017943">
    <property type="entry name" value="Bactericidal_perm-incr_a/b_dom"/>
</dbReference>
<feature type="domain" description="Lipid-binding serum glycoprotein C-terminal" evidence="4">
    <location>
        <begin position="290"/>
        <end position="488"/>
    </location>
</feature>
<dbReference type="SUPFAM" id="SSF55394">
    <property type="entry name" value="Bactericidal permeability-increasing protein, BPI"/>
    <property type="match status" value="2"/>
</dbReference>
<dbReference type="Gene3D" id="3.15.10.10">
    <property type="entry name" value="Bactericidal permeability-increasing protein, domain 1"/>
    <property type="match status" value="1"/>
</dbReference>
<keyword evidence="1" id="KW-0325">Glycoprotein</keyword>
<dbReference type="InterPro" id="IPR045897">
    <property type="entry name" value="BPI/LBP_pln"/>
</dbReference>
<evidence type="ECO:0000256" key="3">
    <source>
        <dbReference type="SAM" id="SignalP"/>
    </source>
</evidence>
<accession>A0A5B7BY55</accession>
<feature type="chain" id="PRO_5022918831" description="Lipid-binding serum glycoprotein C-terminal domain-containing protein" evidence="3">
    <location>
        <begin position="36"/>
        <end position="504"/>
    </location>
</feature>
<proteinExistence type="inferred from homology"/>
<dbReference type="InterPro" id="IPR001124">
    <property type="entry name" value="Lipid-bd_serum_glycop_C"/>
</dbReference>
<gene>
    <name evidence="5" type="ORF">Din_042815</name>
</gene>
<dbReference type="Gene3D" id="3.15.20.10">
    <property type="entry name" value="Bactericidal permeability-increasing protein, domain 2"/>
    <property type="match status" value="1"/>
</dbReference>
<dbReference type="FunFam" id="3.15.10.10:FF:000001">
    <property type="entry name" value="phospholipid transfer protein-like"/>
    <property type="match status" value="1"/>
</dbReference>
<dbReference type="Pfam" id="PF01273">
    <property type="entry name" value="LBP_BPI_CETP"/>
    <property type="match status" value="1"/>
</dbReference>
<dbReference type="InterPro" id="IPR030675">
    <property type="entry name" value="BPI/LBP"/>
</dbReference>
<dbReference type="PIRSF" id="PIRSF002417">
    <property type="entry name" value="Lipid_binding_protein"/>
    <property type="match status" value="1"/>
</dbReference>
<sequence>MLQSKHLSHLGMFSNFMAHTVLFILLSLLFTPSRSHVEQGFISVDVSNKGLDFVKDLLIQNAVSSLTPLQLPQIEKSLKVPFVGEVHIVLSNITIYRVHVSSSTVKPGDTGIAIVASGATANLSMNWRYSCSTWLFPIGISDKGAATVQVEGMEVGLTLGLKNQQGTLKLSLLEGGCNVKDISIKLDGGASWLYQGVVDAFGGKIGSSVEDAVSKKIKDGIVKLDSLLQSLPKEVAIDDIAALNVTFVNDLGLSNSSIDLEIDGLFTAMDEVVVSNHYHQNLQSSVYFCQGPAKMVGISLHESVLNSASFVYFNADFMHWIVDKIPDQSLMNTAGWRYVVPQLYKQYPNDYMNLNISVFSPPMIKIAQENIDAKVYLDVTIDVLDSGEVIPVACISMVISLSGSARISRNNLAGSVELNDFSMSLKWSEIGKLHMHMIQSVMSTVLKTVFLPYVNLHLRRGFPLPLFHGYRLQNAQILCTDSRIVICSDVASMKQYNLNPLMVC</sequence>
<dbReference type="GO" id="GO:0008289">
    <property type="term" value="F:lipid binding"/>
    <property type="evidence" value="ECO:0007669"/>
    <property type="project" value="InterPro"/>
</dbReference>
<evidence type="ECO:0000256" key="2">
    <source>
        <dbReference type="ARBA" id="ARBA00060933"/>
    </source>
</evidence>
<dbReference type="PANTHER" id="PTHR46801">
    <property type="entry name" value="OS06G0309200 PROTEIN"/>
    <property type="match status" value="1"/>
</dbReference>
<dbReference type="AlphaFoldDB" id="A0A5B7BY55"/>
<dbReference type="Pfam" id="PF02886">
    <property type="entry name" value="LBP_BPI_CETP_C"/>
    <property type="match status" value="1"/>
</dbReference>
<dbReference type="CDD" id="cd00026">
    <property type="entry name" value="BPI2"/>
    <property type="match status" value="1"/>
</dbReference>
<dbReference type="EMBL" id="GHES01042815">
    <property type="protein sequence ID" value="MPA73374.1"/>
    <property type="molecule type" value="Transcribed_RNA"/>
</dbReference>
<dbReference type="PANTHER" id="PTHR46801:SF2">
    <property type="entry name" value="LIPOPOLYSACCHARIDE-BINDING PROTEIN"/>
    <property type="match status" value="1"/>
</dbReference>
<reference evidence="5" key="1">
    <citation type="submission" date="2019-08" db="EMBL/GenBank/DDBJ databases">
        <title>Reference gene set and small RNA set construction with multiple tissues from Davidia involucrata Baill.</title>
        <authorList>
            <person name="Yang H."/>
            <person name="Zhou C."/>
            <person name="Li G."/>
            <person name="Wang J."/>
            <person name="Gao P."/>
            <person name="Wang M."/>
            <person name="Wang R."/>
            <person name="Zhao Y."/>
        </authorList>
    </citation>
    <scope>NUCLEOTIDE SEQUENCE</scope>
    <source>
        <tissue evidence="5">Mixed with DoveR01_LX</tissue>
    </source>
</reference>
<evidence type="ECO:0000313" key="5">
    <source>
        <dbReference type="EMBL" id="MPA73374.1"/>
    </source>
</evidence>
<dbReference type="CDD" id="cd00025">
    <property type="entry name" value="BPI1"/>
    <property type="match status" value="1"/>
</dbReference>
<evidence type="ECO:0000256" key="1">
    <source>
        <dbReference type="ARBA" id="ARBA00023180"/>
    </source>
</evidence>
<feature type="signal peptide" evidence="3">
    <location>
        <begin position="1"/>
        <end position="35"/>
    </location>
</feature>
<protein>
    <recommendedName>
        <fullName evidence="4">Lipid-binding serum glycoprotein C-terminal domain-containing protein</fullName>
    </recommendedName>
</protein>
<dbReference type="InterPro" id="IPR017942">
    <property type="entry name" value="Lipid-bd_serum_glycop_N"/>
</dbReference>
<name>A0A5B7BY55_DAVIN</name>
<keyword evidence="3" id="KW-0732">Signal</keyword>
<organism evidence="5">
    <name type="scientific">Davidia involucrata</name>
    <name type="common">Dove tree</name>
    <dbReference type="NCBI Taxonomy" id="16924"/>
    <lineage>
        <taxon>Eukaryota</taxon>
        <taxon>Viridiplantae</taxon>
        <taxon>Streptophyta</taxon>
        <taxon>Embryophyta</taxon>
        <taxon>Tracheophyta</taxon>
        <taxon>Spermatophyta</taxon>
        <taxon>Magnoliopsida</taxon>
        <taxon>eudicotyledons</taxon>
        <taxon>Gunneridae</taxon>
        <taxon>Pentapetalae</taxon>
        <taxon>asterids</taxon>
        <taxon>Cornales</taxon>
        <taxon>Nyssaceae</taxon>
        <taxon>Davidia</taxon>
    </lineage>
</organism>
<dbReference type="SMART" id="SM00329">
    <property type="entry name" value="BPI2"/>
    <property type="match status" value="1"/>
</dbReference>
<dbReference type="GO" id="GO:0005615">
    <property type="term" value="C:extracellular space"/>
    <property type="evidence" value="ECO:0007669"/>
    <property type="project" value="InterPro"/>
</dbReference>